<evidence type="ECO:0000256" key="1">
    <source>
        <dbReference type="ARBA" id="ARBA00013260"/>
    </source>
</evidence>
<protein>
    <recommendedName>
        <fullName evidence="1">peptidyl-tRNA hydrolase</fullName>
        <ecNumber evidence="1">3.1.1.29</ecNumber>
    </recommendedName>
</protein>
<evidence type="ECO:0000256" key="5">
    <source>
        <dbReference type="ARBA" id="ARBA00038063"/>
    </source>
</evidence>
<keyword evidence="3" id="KW-0378">Hydrolase</keyword>
<proteinExistence type="inferred from homology"/>
<dbReference type="EC" id="3.1.1.29" evidence="1"/>
<dbReference type="PANTHER" id="PTHR17224:SF1">
    <property type="entry name" value="PEPTIDYL-TRNA HYDROLASE"/>
    <property type="match status" value="1"/>
</dbReference>
<dbReference type="InterPro" id="IPR018171">
    <property type="entry name" value="Pept_tRNA_hydro_CS"/>
</dbReference>
<keyword evidence="2" id="KW-0820">tRNA-binding</keyword>
<dbReference type="Pfam" id="PF01195">
    <property type="entry name" value="Pept_tRNA_hydro"/>
    <property type="match status" value="1"/>
</dbReference>
<accession>A0ABN9SU12</accession>
<dbReference type="InterPro" id="IPR036416">
    <property type="entry name" value="Pept_tRNA_hydro_sf"/>
</dbReference>
<dbReference type="PROSITE" id="PS01196">
    <property type="entry name" value="PEPT_TRNA_HYDROL_2"/>
    <property type="match status" value="1"/>
</dbReference>
<evidence type="ECO:0000313" key="6">
    <source>
        <dbReference type="EMBL" id="CAK0835976.1"/>
    </source>
</evidence>
<keyword evidence="7" id="KW-1185">Reference proteome</keyword>
<keyword evidence="4" id="KW-0694">RNA-binding</keyword>
<gene>
    <name evidence="6" type="ORF">PCOR1329_LOCUS32613</name>
</gene>
<sequence>MGSAAAAAVTPNDAAALSSLAALPFLGAAVRRGGGSAQWACSLALASAASLLYHAAETTRHDCGSHDLPGAGWARAWAGYEEQLLPVDRACAAVAFAATAWACGGPAEALRRLSSSAGSLAQAVLGVCCLLASDFCGLTRWTYALVHSVWHLCAFALAGRLVLLGGPAPPFADPVDLLVVGLGNPGPEYERTRHNLGAQVIRLLAARLGAELAPARGACALVATVVLGGCKVALACPRTYMNRSGVAVEALCRAHGVARAEQVVVVHDELDLPPGRLKLKLGGSEAGHNGLRSVAARLGSLDFVRVRVGVGKPPKGRGPEWVLSRAQDPEAAAALDAAAERAADAIEALAEGGLEKAMTTFNGRA</sequence>
<evidence type="ECO:0000256" key="3">
    <source>
        <dbReference type="ARBA" id="ARBA00022801"/>
    </source>
</evidence>
<dbReference type="HAMAP" id="MF_00083">
    <property type="entry name" value="Pept_tRNA_hydro_bact"/>
    <property type="match status" value="1"/>
</dbReference>
<dbReference type="Proteomes" id="UP001189429">
    <property type="component" value="Unassembled WGS sequence"/>
</dbReference>
<dbReference type="PANTHER" id="PTHR17224">
    <property type="entry name" value="PEPTIDYL-TRNA HYDROLASE"/>
    <property type="match status" value="1"/>
</dbReference>
<comment type="similarity">
    <text evidence="5">Belongs to the PTH family.</text>
</comment>
<organism evidence="6 7">
    <name type="scientific">Prorocentrum cordatum</name>
    <dbReference type="NCBI Taxonomy" id="2364126"/>
    <lineage>
        <taxon>Eukaryota</taxon>
        <taxon>Sar</taxon>
        <taxon>Alveolata</taxon>
        <taxon>Dinophyceae</taxon>
        <taxon>Prorocentrales</taxon>
        <taxon>Prorocentraceae</taxon>
        <taxon>Prorocentrum</taxon>
    </lineage>
</organism>
<name>A0ABN9SU12_9DINO</name>
<comment type="caution">
    <text evidence="6">The sequence shown here is derived from an EMBL/GenBank/DDBJ whole genome shotgun (WGS) entry which is preliminary data.</text>
</comment>
<dbReference type="CDD" id="cd00462">
    <property type="entry name" value="PTH"/>
    <property type="match status" value="1"/>
</dbReference>
<dbReference type="EMBL" id="CAUYUJ010013314">
    <property type="protein sequence ID" value="CAK0835976.1"/>
    <property type="molecule type" value="Genomic_DNA"/>
</dbReference>
<evidence type="ECO:0000256" key="4">
    <source>
        <dbReference type="ARBA" id="ARBA00022884"/>
    </source>
</evidence>
<evidence type="ECO:0000313" key="7">
    <source>
        <dbReference type="Proteomes" id="UP001189429"/>
    </source>
</evidence>
<dbReference type="NCBIfam" id="TIGR00447">
    <property type="entry name" value="pth"/>
    <property type="match status" value="1"/>
</dbReference>
<dbReference type="SUPFAM" id="SSF53178">
    <property type="entry name" value="Peptidyl-tRNA hydrolase-like"/>
    <property type="match status" value="1"/>
</dbReference>
<reference evidence="6" key="1">
    <citation type="submission" date="2023-10" db="EMBL/GenBank/DDBJ databases">
        <authorList>
            <person name="Chen Y."/>
            <person name="Shah S."/>
            <person name="Dougan E. K."/>
            <person name="Thang M."/>
            <person name="Chan C."/>
        </authorList>
    </citation>
    <scope>NUCLEOTIDE SEQUENCE [LARGE SCALE GENOMIC DNA]</scope>
</reference>
<dbReference type="Gene3D" id="3.40.50.1470">
    <property type="entry name" value="Peptidyl-tRNA hydrolase"/>
    <property type="match status" value="1"/>
</dbReference>
<dbReference type="InterPro" id="IPR001328">
    <property type="entry name" value="Pept_tRNA_hydro"/>
</dbReference>
<evidence type="ECO:0000256" key="2">
    <source>
        <dbReference type="ARBA" id="ARBA00022555"/>
    </source>
</evidence>